<gene>
    <name evidence="3" type="ORF">GcM1_235016</name>
</gene>
<dbReference type="GO" id="GO:0006897">
    <property type="term" value="P:endocytosis"/>
    <property type="evidence" value="ECO:0007669"/>
    <property type="project" value="InterPro"/>
</dbReference>
<proteinExistence type="predicted"/>
<feature type="region of interest" description="Disordered" evidence="1">
    <location>
        <begin position="219"/>
        <end position="290"/>
    </location>
</feature>
<dbReference type="AlphaFoldDB" id="A0A420IKR2"/>
<dbReference type="CDD" id="cd13228">
    <property type="entry name" value="PHear_NECAP"/>
    <property type="match status" value="1"/>
</dbReference>
<feature type="compositionally biased region" description="Basic and acidic residues" evidence="1">
    <location>
        <begin position="219"/>
        <end position="242"/>
    </location>
</feature>
<dbReference type="EMBL" id="MCBS01023580">
    <property type="protein sequence ID" value="RKF75140.1"/>
    <property type="molecule type" value="Genomic_DNA"/>
</dbReference>
<evidence type="ECO:0000313" key="4">
    <source>
        <dbReference type="Proteomes" id="UP000285326"/>
    </source>
</evidence>
<feature type="domain" description="NECAP PHear" evidence="2">
    <location>
        <begin position="37"/>
        <end position="209"/>
    </location>
</feature>
<dbReference type="InterPro" id="IPR011993">
    <property type="entry name" value="PH-like_dom_sf"/>
</dbReference>
<dbReference type="Gene3D" id="2.30.29.30">
    <property type="entry name" value="Pleckstrin-homology domain (PH domain)/Phosphotyrosine-binding domain (PTB)"/>
    <property type="match status" value="1"/>
</dbReference>
<protein>
    <submittedName>
        <fullName evidence="3">NECAP-like protein</fullName>
    </submittedName>
</protein>
<evidence type="ECO:0000259" key="2">
    <source>
        <dbReference type="Pfam" id="PF07933"/>
    </source>
</evidence>
<dbReference type="FunFam" id="2.30.29.30:FF:000465">
    <property type="entry name" value="Adaptin ear-binding coat-associated protein 2"/>
    <property type="match status" value="1"/>
</dbReference>
<organism evidence="3 4">
    <name type="scientific">Golovinomyces cichoracearum</name>
    <dbReference type="NCBI Taxonomy" id="62708"/>
    <lineage>
        <taxon>Eukaryota</taxon>
        <taxon>Fungi</taxon>
        <taxon>Dikarya</taxon>
        <taxon>Ascomycota</taxon>
        <taxon>Pezizomycotina</taxon>
        <taxon>Leotiomycetes</taxon>
        <taxon>Erysiphales</taxon>
        <taxon>Erysiphaceae</taxon>
        <taxon>Golovinomyces</taxon>
    </lineage>
</organism>
<dbReference type="PANTHER" id="PTHR12847:SF9">
    <property type="entry name" value="NECAP-LIKE PROTEIN CG9132"/>
    <property type="match status" value="1"/>
</dbReference>
<dbReference type="Proteomes" id="UP000285326">
    <property type="component" value="Unassembled WGS sequence"/>
</dbReference>
<evidence type="ECO:0000313" key="3">
    <source>
        <dbReference type="EMBL" id="RKF75140.1"/>
    </source>
</evidence>
<evidence type="ECO:0000256" key="1">
    <source>
        <dbReference type="SAM" id="MobiDB-lite"/>
    </source>
</evidence>
<dbReference type="InterPro" id="IPR012466">
    <property type="entry name" value="NECAP_PHear"/>
</dbReference>
<accession>A0A420IKR2</accession>
<name>A0A420IKR2_9PEZI</name>
<dbReference type="GO" id="GO:0030125">
    <property type="term" value="C:clathrin vesicle coat"/>
    <property type="evidence" value="ECO:0007669"/>
    <property type="project" value="TreeGrafter"/>
</dbReference>
<comment type="caution">
    <text evidence="3">The sequence shown here is derived from an EMBL/GenBank/DDBJ whole genome shotgun (WGS) entry which is preliminary data.</text>
</comment>
<dbReference type="SUPFAM" id="SSF50729">
    <property type="entry name" value="PH domain-like"/>
    <property type="match status" value="1"/>
</dbReference>
<sequence length="290" mass="32712">MGWLIPNHSSKTSKIFVKIIMNSIDPTTGEPLPLESIQRVLFISRSVFVYQIPPLTSNKGYIAASWTADNNKRQIFTARLRILETAIPFPSAPSGEKLRFDILLEDPSNGQLFAAAPYTQPEAVQQAIDSSRFFAVRVQGDGGQKATLGIGFEERNEAFDFSVTLQEVRRLLDFRDIGNSPEKKRPGKIINDAKQDFSLKEGEMVVVDLGKRDRRKIERIKMNESENDSFHHPQRSPAERENAGPFLPPPPSAEEVKKRKRLSATFEPPNPKEQNPEELGFDNGEFGEFQ</sequence>
<dbReference type="Pfam" id="PF07933">
    <property type="entry name" value="DUF1681"/>
    <property type="match status" value="1"/>
</dbReference>
<reference evidence="3 4" key="1">
    <citation type="journal article" date="2018" name="BMC Genomics">
        <title>Comparative genome analyses reveal sequence features reflecting distinct modes of host-adaptation between dicot and monocot powdery mildew.</title>
        <authorList>
            <person name="Wu Y."/>
            <person name="Ma X."/>
            <person name="Pan Z."/>
            <person name="Kale S.D."/>
            <person name="Song Y."/>
            <person name="King H."/>
            <person name="Zhang Q."/>
            <person name="Presley C."/>
            <person name="Deng X."/>
            <person name="Wei C.I."/>
            <person name="Xiao S."/>
        </authorList>
    </citation>
    <scope>NUCLEOTIDE SEQUENCE [LARGE SCALE GENOMIC DNA]</scope>
    <source>
        <strain evidence="3">UMSG1</strain>
    </source>
</reference>
<dbReference type="PANTHER" id="PTHR12847">
    <property type="entry name" value="ATP-BINDING CASSETTE ABC TRANSPORTER-RELATED"/>
    <property type="match status" value="1"/>
</dbReference>